<proteinExistence type="predicted"/>
<evidence type="ECO:0000313" key="2">
    <source>
        <dbReference type="Proteomes" id="UP000273405"/>
    </source>
</evidence>
<dbReference type="Proteomes" id="UP000273405">
    <property type="component" value="Unassembled WGS sequence"/>
</dbReference>
<dbReference type="SUPFAM" id="SSF48371">
    <property type="entry name" value="ARM repeat"/>
    <property type="match status" value="1"/>
</dbReference>
<name>A0A3A8NLQ1_9BACT</name>
<evidence type="ECO:0008006" key="3">
    <source>
        <dbReference type="Google" id="ProtNLM"/>
    </source>
</evidence>
<dbReference type="InterPro" id="IPR011989">
    <property type="entry name" value="ARM-like"/>
</dbReference>
<dbReference type="AlphaFoldDB" id="A0A3A8NLQ1"/>
<comment type="caution">
    <text evidence="1">The sequence shown here is derived from an EMBL/GenBank/DDBJ whole genome shotgun (WGS) entry which is preliminary data.</text>
</comment>
<gene>
    <name evidence="1" type="ORF">D7X12_08300</name>
</gene>
<protein>
    <recommendedName>
        <fullName evidence="3">HEAT repeat domain-containing protein</fullName>
    </recommendedName>
</protein>
<accession>A0A3A8NLQ1</accession>
<dbReference type="InterPro" id="IPR016024">
    <property type="entry name" value="ARM-type_fold"/>
</dbReference>
<organism evidence="1 2">
    <name type="scientific">Corallococcus sicarius</name>
    <dbReference type="NCBI Taxonomy" id="2316726"/>
    <lineage>
        <taxon>Bacteria</taxon>
        <taxon>Pseudomonadati</taxon>
        <taxon>Myxococcota</taxon>
        <taxon>Myxococcia</taxon>
        <taxon>Myxococcales</taxon>
        <taxon>Cystobacterineae</taxon>
        <taxon>Myxococcaceae</taxon>
        <taxon>Corallococcus</taxon>
    </lineage>
</organism>
<reference evidence="2" key="1">
    <citation type="submission" date="2018-09" db="EMBL/GenBank/DDBJ databases">
        <authorList>
            <person name="Livingstone P.G."/>
            <person name="Whitworth D.E."/>
        </authorList>
    </citation>
    <scope>NUCLEOTIDE SEQUENCE [LARGE SCALE GENOMIC DNA]</scope>
    <source>
        <strain evidence="2">CA040B</strain>
    </source>
</reference>
<dbReference type="Gene3D" id="1.25.10.10">
    <property type="entry name" value="Leucine-rich Repeat Variant"/>
    <property type="match status" value="1"/>
</dbReference>
<dbReference type="EMBL" id="RAWG01000037">
    <property type="protein sequence ID" value="RKH45326.1"/>
    <property type="molecule type" value="Genomic_DNA"/>
</dbReference>
<evidence type="ECO:0000313" key="1">
    <source>
        <dbReference type="EMBL" id="RKH45326.1"/>
    </source>
</evidence>
<sequence>MRASLSFACGSWRGRGSSLRSLTRPGFGCSAPVLMLFGRWSVTDQEWVRMLESGDSDVILSALFSLGGRTGDAPAGELLEKASTLFAHPDPDVRRQAVFSVAIHWGYVPALRGLLGLLATEQDEEVLDAAVSAVARMGRESPESRAEALSALRRVASDEKRSRRASHQAYVEARWMCGESSPAEHAKEGLAPERVPLNLAWFDQALRR</sequence>
<keyword evidence="2" id="KW-1185">Reference proteome</keyword>
<dbReference type="Pfam" id="PF13646">
    <property type="entry name" value="HEAT_2"/>
    <property type="match status" value="1"/>
</dbReference>